<dbReference type="AlphaFoldDB" id="A0A5E4PJL5"/>
<organism evidence="1 2">
    <name type="scientific">Aquicella siphonis</name>
    <dbReference type="NCBI Taxonomy" id="254247"/>
    <lineage>
        <taxon>Bacteria</taxon>
        <taxon>Pseudomonadati</taxon>
        <taxon>Pseudomonadota</taxon>
        <taxon>Gammaproteobacteria</taxon>
        <taxon>Legionellales</taxon>
        <taxon>Coxiellaceae</taxon>
        <taxon>Aquicella</taxon>
    </lineage>
</organism>
<keyword evidence="2" id="KW-1185">Reference proteome</keyword>
<evidence type="ECO:0000313" key="2">
    <source>
        <dbReference type="Proteomes" id="UP000324194"/>
    </source>
</evidence>
<gene>
    <name evidence="1" type="ORF">AQUSIP_19710</name>
</gene>
<protein>
    <submittedName>
        <fullName evidence="1">Uncharacterized protein</fullName>
    </submittedName>
</protein>
<dbReference type="Proteomes" id="UP000324194">
    <property type="component" value="Chromosome 1"/>
</dbReference>
<sequence length="111" mass="13092">MAMQREELEILQKYIPAQGPDGLKRVLEELLEKCKSDREFAAQEHYILYQLGGQKSLMKVDMSQAPFQFWYYDLLGRPMTKKVEETIADFLWDKGGERERYLQNAVQGEQQ</sequence>
<name>A0A5E4PJL5_9COXI</name>
<dbReference type="KEGG" id="asip:AQUSIP_19710"/>
<dbReference type="EMBL" id="LR699119">
    <property type="protein sequence ID" value="VVC76648.1"/>
    <property type="molecule type" value="Genomic_DNA"/>
</dbReference>
<reference evidence="1 2" key="1">
    <citation type="submission" date="2019-08" db="EMBL/GenBank/DDBJ databases">
        <authorList>
            <person name="Guy L."/>
        </authorList>
    </citation>
    <scope>NUCLEOTIDE SEQUENCE [LARGE SCALE GENOMIC DNA]</scope>
    <source>
        <strain evidence="1 2">SGT-108</strain>
    </source>
</reference>
<evidence type="ECO:0000313" key="1">
    <source>
        <dbReference type="EMBL" id="VVC76648.1"/>
    </source>
</evidence>
<accession>A0A5E4PJL5</accession>
<proteinExistence type="predicted"/>